<dbReference type="PANTHER" id="PTHR12542">
    <property type="entry name" value="EXOCYST COMPLEX PROTEIN EXO70"/>
    <property type="match status" value="1"/>
</dbReference>
<dbReference type="InterPro" id="IPR046364">
    <property type="entry name" value="Exo70_C"/>
</dbReference>
<dbReference type="InterPro" id="IPR016159">
    <property type="entry name" value="Cullin_repeat-like_dom_sf"/>
</dbReference>
<dbReference type="Pfam" id="PF03081">
    <property type="entry name" value="Exo70_C"/>
    <property type="match status" value="1"/>
</dbReference>
<evidence type="ECO:0000256" key="2">
    <source>
        <dbReference type="ARBA" id="ARBA00022448"/>
    </source>
</evidence>
<dbReference type="EMBL" id="OU503036">
    <property type="protein sequence ID" value="CAI9754095.1"/>
    <property type="molecule type" value="Genomic_DNA"/>
</dbReference>
<accession>A0AAD1YQK6</accession>
<protein>
    <recommendedName>
        <fullName evidence="3">Exocyst subunit Exo70 family protein</fullName>
    </recommendedName>
</protein>
<dbReference type="Proteomes" id="UP000834106">
    <property type="component" value="Chromosome 1"/>
</dbReference>
<name>A0AAD1YQK6_9LAMI</name>
<comment type="similarity">
    <text evidence="1 3">Belongs to the EXO70 family.</text>
</comment>
<dbReference type="Gene3D" id="1.20.1280.170">
    <property type="entry name" value="Exocyst complex component Exo70"/>
    <property type="match status" value="1"/>
</dbReference>
<proteinExistence type="inferred from homology"/>
<evidence type="ECO:0000256" key="3">
    <source>
        <dbReference type="RuleBase" id="RU365026"/>
    </source>
</evidence>
<dbReference type="GO" id="GO:0006887">
    <property type="term" value="P:exocytosis"/>
    <property type="evidence" value="ECO:0007669"/>
    <property type="project" value="UniProtKB-KW"/>
</dbReference>
<keyword evidence="2 3" id="KW-0813">Transport</keyword>
<evidence type="ECO:0000313" key="6">
    <source>
        <dbReference type="Proteomes" id="UP000834106"/>
    </source>
</evidence>
<comment type="function">
    <text evidence="3">Component of the exocyst complex.</text>
</comment>
<dbReference type="GO" id="GO:0015031">
    <property type="term" value="P:protein transport"/>
    <property type="evidence" value="ECO:0007669"/>
    <property type="project" value="UniProtKB-KW"/>
</dbReference>
<dbReference type="SUPFAM" id="SSF74788">
    <property type="entry name" value="Cullin repeat-like"/>
    <property type="match status" value="1"/>
</dbReference>
<dbReference type="InterPro" id="IPR004140">
    <property type="entry name" value="Exo70"/>
</dbReference>
<keyword evidence="3" id="KW-0268">Exocytosis</keyword>
<evidence type="ECO:0000259" key="4">
    <source>
        <dbReference type="Pfam" id="PF03081"/>
    </source>
</evidence>
<sequence length="672" mass="77155">MGDAEEHVIAAAYHVVKALEATKNLNFSNDVRRLLADLDAHLSTMSPVGENEVEKTRDIENRLRSAQEKITGLHSNHSRIWNSGPMIVSEYLQAVDEVRRLIETLESYPSKKTWKQKVLLDRAQCTLQIAMTRLHDELVHILAQSKQNFEQEYVLHPTCEETSVYEESIVSNGGDSVQEDLSQRESSSTETEEYVMDLVHPDVIPKITSIANIMFASHYGHEFCQAFVRFWRDELAEYLTILNVEQFSVEDVLQMEWKRLNSIIRKWRRAIKNVVGIYLASEKRLFDQVLGEYESVSSTSLVEASKASLLCLLNFGHAVAIGPHRPEWLYCLLDMYEVLASLISDVESLFPEEAGCSIRIEFHDLLRRLGDSAKTIFMEFGNHIASRASRTPYPKGRIHHLTKYVVNYILCFAEYGDTLNLLLAEKDGVNLDMGSNENIGQSTISCPVAVHLQSVTSILEANLEISSNLYIDSSLKYIFMMNNIHYMYDKIKNSEVRRYFGDEWIRKHIAKFRRHALSYERVTWSSVISLIRDDGKTGKATLKERCRDFNIAFEDMYKIQTAWLVPNVELREELRILTSKTVIPAYQNFVVNITNSIGEKYIKYTVHDMESYILDLLGGSQKSLKPSRMKEDTWMRVDAWTISLSWLRKSAAWPTMAQVEERDQLGLGMAGP</sequence>
<feature type="domain" description="Exocyst complex subunit Exo70 C-terminal" evidence="4">
    <location>
        <begin position="266"/>
        <end position="615"/>
    </location>
</feature>
<keyword evidence="3" id="KW-0653">Protein transport</keyword>
<dbReference type="Pfam" id="PF20669">
    <property type="entry name" value="Exo70_N"/>
    <property type="match status" value="1"/>
</dbReference>
<organism evidence="5 6">
    <name type="scientific">Fraxinus pennsylvanica</name>
    <dbReference type="NCBI Taxonomy" id="56036"/>
    <lineage>
        <taxon>Eukaryota</taxon>
        <taxon>Viridiplantae</taxon>
        <taxon>Streptophyta</taxon>
        <taxon>Embryophyta</taxon>
        <taxon>Tracheophyta</taxon>
        <taxon>Spermatophyta</taxon>
        <taxon>Magnoliopsida</taxon>
        <taxon>eudicotyledons</taxon>
        <taxon>Gunneridae</taxon>
        <taxon>Pentapetalae</taxon>
        <taxon>asterids</taxon>
        <taxon>lamiids</taxon>
        <taxon>Lamiales</taxon>
        <taxon>Oleaceae</taxon>
        <taxon>Oleeae</taxon>
        <taxon>Fraxinus</taxon>
    </lineage>
</organism>
<reference evidence="5" key="1">
    <citation type="submission" date="2023-05" db="EMBL/GenBank/DDBJ databases">
        <authorList>
            <person name="Huff M."/>
        </authorList>
    </citation>
    <scope>NUCLEOTIDE SEQUENCE</scope>
</reference>
<dbReference type="PANTHER" id="PTHR12542:SF92">
    <property type="entry name" value="EXOCYST COMPLEX COMPONENT EXO70E2"/>
    <property type="match status" value="1"/>
</dbReference>
<gene>
    <name evidence="5" type="ORF">FPE_LOCUS1526</name>
</gene>
<keyword evidence="6" id="KW-1185">Reference proteome</keyword>
<evidence type="ECO:0000256" key="1">
    <source>
        <dbReference type="ARBA" id="ARBA00006756"/>
    </source>
</evidence>
<evidence type="ECO:0000313" key="5">
    <source>
        <dbReference type="EMBL" id="CAI9754095.1"/>
    </source>
</evidence>
<dbReference type="GO" id="GO:0005546">
    <property type="term" value="F:phosphatidylinositol-4,5-bisphosphate binding"/>
    <property type="evidence" value="ECO:0007669"/>
    <property type="project" value="InterPro"/>
</dbReference>
<dbReference type="GO" id="GO:0000145">
    <property type="term" value="C:exocyst"/>
    <property type="evidence" value="ECO:0007669"/>
    <property type="project" value="InterPro"/>
</dbReference>
<dbReference type="AlphaFoldDB" id="A0AAD1YQK6"/>